<keyword evidence="5" id="KW-1185">Reference proteome</keyword>
<dbReference type="EMBL" id="JAPMOS010000259">
    <property type="protein sequence ID" value="KAJ4453464.1"/>
    <property type="molecule type" value="Genomic_DNA"/>
</dbReference>
<dbReference type="PANTHER" id="PTHR44329">
    <property type="entry name" value="SERINE/THREONINE-PROTEIN KINASE TNNI3K-RELATED"/>
    <property type="match status" value="1"/>
</dbReference>
<dbReference type="PROSITE" id="PS00108">
    <property type="entry name" value="PROTEIN_KINASE_ST"/>
    <property type="match status" value="1"/>
</dbReference>
<protein>
    <recommendedName>
        <fullName evidence="3">Protein kinase domain-containing protein</fullName>
    </recommendedName>
</protein>
<feature type="domain" description="Protein kinase" evidence="3">
    <location>
        <begin position="168"/>
        <end position="476"/>
    </location>
</feature>
<accession>A0ABQ8U2J3</accession>
<gene>
    <name evidence="4" type="ORF">PAPYR_12058</name>
</gene>
<dbReference type="Gene3D" id="1.10.510.10">
    <property type="entry name" value="Transferase(Phosphotransferase) domain 1"/>
    <property type="match status" value="1"/>
</dbReference>
<comment type="caution">
    <text evidence="4">The sequence shown here is derived from an EMBL/GenBank/DDBJ whole genome shotgun (WGS) entry which is preliminary data.</text>
</comment>
<feature type="coiled-coil region" evidence="1">
    <location>
        <begin position="491"/>
        <end position="556"/>
    </location>
</feature>
<organism evidence="4 5">
    <name type="scientific">Paratrimastix pyriformis</name>
    <dbReference type="NCBI Taxonomy" id="342808"/>
    <lineage>
        <taxon>Eukaryota</taxon>
        <taxon>Metamonada</taxon>
        <taxon>Preaxostyla</taxon>
        <taxon>Paratrimastigidae</taxon>
        <taxon>Paratrimastix</taxon>
    </lineage>
</organism>
<feature type="region of interest" description="Disordered" evidence="2">
    <location>
        <begin position="80"/>
        <end position="110"/>
    </location>
</feature>
<sequence length="599" mass="64447">MLNAYRVVIEYSGPGSGGPSSPFKRKTIVISAFGPDTPSDALVEITTLRQPRREGRIPRSNLGNVPEVDGARYLQEFLETQSDSDGSASPPSQTSPSPAAHRPAPSGDHPRLFVATLAGRRSTMDTEAFLRGGGKLKLIPVLGDPPLYRHLPGPSLQEKARPEDPDIIDPYHVLGVGAFGISFKLGDTRKGQDDVALKATAAPQTTLERTMINNESYIPAAVHHPNVLPAAGPPMEVQLEPGGPVLRCLLTPFCEGGDLDKVIRRHLRSPSADPAADRTERWWLLVDMVRGLAYLHGKPFEQNDRRVLHNDLKPANVLLRPDPATGRLMALLADLGMACEYTGGSANYGLLIRGTPGFMAPELYAGTAELLAASGMRPGNTPATDVYAMGVTLFCLYTQTDTAHKTEERPSEEELREAFAEVGEMEAAAGCRPAVGLVGLLVRMCSENPTGRPDMARVRGAVEAVAAVRTPACPWVFGIWVFFGHPGPTAVEEAARRKAAEEEEARRKAAEEAACRKAAEEEADRLRAAEAERAATAELERSLTKAERAALDLARRGTETELKLECGGSANFMVCLAAWLQTNCTVTKVCLLATGSRPS</sequence>
<dbReference type="InterPro" id="IPR000719">
    <property type="entry name" value="Prot_kinase_dom"/>
</dbReference>
<dbReference type="InterPro" id="IPR051681">
    <property type="entry name" value="Ser/Thr_Kinases-Pseudokinases"/>
</dbReference>
<dbReference type="PANTHER" id="PTHR44329:SF214">
    <property type="entry name" value="PROTEIN KINASE DOMAIN-CONTAINING PROTEIN"/>
    <property type="match status" value="1"/>
</dbReference>
<dbReference type="PROSITE" id="PS50011">
    <property type="entry name" value="PROTEIN_KINASE_DOM"/>
    <property type="match status" value="1"/>
</dbReference>
<feature type="compositionally biased region" description="Low complexity" evidence="2">
    <location>
        <begin position="87"/>
        <end position="106"/>
    </location>
</feature>
<reference evidence="4" key="1">
    <citation type="journal article" date="2022" name="bioRxiv">
        <title>Genomics of Preaxostyla Flagellates Illuminates Evolutionary Transitions and the Path Towards Mitochondrial Loss.</title>
        <authorList>
            <person name="Novak L.V.F."/>
            <person name="Treitli S.C."/>
            <person name="Pyrih J."/>
            <person name="Halakuc P."/>
            <person name="Pipaliya S.V."/>
            <person name="Vacek V."/>
            <person name="Brzon O."/>
            <person name="Soukal P."/>
            <person name="Eme L."/>
            <person name="Dacks J.B."/>
            <person name="Karnkowska A."/>
            <person name="Elias M."/>
            <person name="Hampl V."/>
        </authorList>
    </citation>
    <scope>NUCLEOTIDE SEQUENCE</scope>
    <source>
        <strain evidence="4">RCP-MX</strain>
    </source>
</reference>
<dbReference type="InterPro" id="IPR008271">
    <property type="entry name" value="Ser/Thr_kinase_AS"/>
</dbReference>
<evidence type="ECO:0000313" key="4">
    <source>
        <dbReference type="EMBL" id="KAJ4453464.1"/>
    </source>
</evidence>
<dbReference type="PROSITE" id="PS01006">
    <property type="entry name" value="FORMATE_NITRITE_TP_2"/>
    <property type="match status" value="1"/>
</dbReference>
<dbReference type="SUPFAM" id="SSF56112">
    <property type="entry name" value="Protein kinase-like (PK-like)"/>
    <property type="match status" value="1"/>
</dbReference>
<proteinExistence type="predicted"/>
<evidence type="ECO:0000259" key="3">
    <source>
        <dbReference type="PROSITE" id="PS50011"/>
    </source>
</evidence>
<evidence type="ECO:0000313" key="5">
    <source>
        <dbReference type="Proteomes" id="UP001141327"/>
    </source>
</evidence>
<dbReference type="InterPro" id="IPR024002">
    <property type="entry name" value="For/NO2_transpt_CS"/>
</dbReference>
<dbReference type="CDD" id="cd00180">
    <property type="entry name" value="PKc"/>
    <property type="match status" value="1"/>
</dbReference>
<keyword evidence="1" id="KW-0175">Coiled coil</keyword>
<dbReference type="InterPro" id="IPR011009">
    <property type="entry name" value="Kinase-like_dom_sf"/>
</dbReference>
<evidence type="ECO:0000256" key="1">
    <source>
        <dbReference type="SAM" id="Coils"/>
    </source>
</evidence>
<dbReference type="SMART" id="SM00220">
    <property type="entry name" value="S_TKc"/>
    <property type="match status" value="1"/>
</dbReference>
<name>A0ABQ8U2J3_9EUKA</name>
<dbReference type="Pfam" id="PF00069">
    <property type="entry name" value="Pkinase"/>
    <property type="match status" value="1"/>
</dbReference>
<evidence type="ECO:0000256" key="2">
    <source>
        <dbReference type="SAM" id="MobiDB-lite"/>
    </source>
</evidence>
<dbReference type="Proteomes" id="UP001141327">
    <property type="component" value="Unassembled WGS sequence"/>
</dbReference>